<dbReference type="OrthoDB" id="20729at2759"/>
<dbReference type="AlphaFoldDB" id="A0A166W6M2"/>
<feature type="domain" description="ELYS-like" evidence="3">
    <location>
        <begin position="37"/>
        <end position="272"/>
    </location>
</feature>
<evidence type="ECO:0000259" key="3">
    <source>
        <dbReference type="Pfam" id="PF13934"/>
    </source>
</evidence>
<evidence type="ECO:0000313" key="5">
    <source>
        <dbReference type="Proteomes" id="UP000076552"/>
    </source>
</evidence>
<comment type="subcellular location">
    <subcellularLocation>
        <location evidence="1">Nucleus</location>
    </subcellularLocation>
</comment>
<organism evidence="4 5">
    <name type="scientific">Colletotrichum tofieldiae</name>
    <dbReference type="NCBI Taxonomy" id="708197"/>
    <lineage>
        <taxon>Eukaryota</taxon>
        <taxon>Fungi</taxon>
        <taxon>Dikarya</taxon>
        <taxon>Ascomycota</taxon>
        <taxon>Pezizomycotina</taxon>
        <taxon>Sordariomycetes</taxon>
        <taxon>Hypocreomycetidae</taxon>
        <taxon>Glomerellales</taxon>
        <taxon>Glomerellaceae</taxon>
        <taxon>Colletotrichum</taxon>
        <taxon>Colletotrichum spaethianum species complex</taxon>
    </lineage>
</organism>
<comment type="caution">
    <text evidence="4">The sequence shown here is derived from an EMBL/GenBank/DDBJ whole genome shotgun (WGS) entry which is preliminary data.</text>
</comment>
<evidence type="ECO:0000256" key="2">
    <source>
        <dbReference type="ARBA" id="ARBA00023242"/>
    </source>
</evidence>
<protein>
    <recommendedName>
        <fullName evidence="3">ELYS-like domain-containing protein</fullName>
    </recommendedName>
</protein>
<name>A0A166W6M2_9PEZI</name>
<keyword evidence="5" id="KW-1185">Reference proteome</keyword>
<dbReference type="InterPro" id="IPR025151">
    <property type="entry name" value="ELYS_dom"/>
</dbReference>
<dbReference type="GO" id="GO:0005634">
    <property type="term" value="C:nucleus"/>
    <property type="evidence" value="ECO:0007669"/>
    <property type="project" value="UniProtKB-SubCell"/>
</dbReference>
<keyword evidence="2" id="KW-0539">Nucleus</keyword>
<dbReference type="Pfam" id="PF13934">
    <property type="entry name" value="ELYS"/>
    <property type="match status" value="1"/>
</dbReference>
<proteinExistence type="predicted"/>
<evidence type="ECO:0000313" key="4">
    <source>
        <dbReference type="EMBL" id="KZL75378.1"/>
    </source>
</evidence>
<dbReference type="Proteomes" id="UP000076552">
    <property type="component" value="Unassembled WGS sequence"/>
</dbReference>
<evidence type="ECO:0000256" key="1">
    <source>
        <dbReference type="ARBA" id="ARBA00004123"/>
    </source>
</evidence>
<sequence>MFDYTNFDHVFGAQQFPYDRKSIQEIDTFRKSLDGALFIDRVLKALGLTKAKTYPSKSENALRTLHQQLCEATMSTHHRLSIFYYILLDFDTSQTRAQPSSKFAVTSGVPKNYQIFMKGLWLLDHQQFEVRLSVFPTGFHSLIYLQQKALEYIAHPSLTTDFADEIMTALVRHAPDGDYTLPLSYFHTVQPILKTSAALELLFDAVSRTSVTEALYFSRTHADAVRAQLFRQLISTVIGAPANEETAARATELVGLPFDTTEETWFEEYLSQEDGKKLKKARDTLLMRKLVTGRLSEAVKEKNLGGRWGVVLEGVKSGLGGRAE</sequence>
<gene>
    <name evidence="4" type="ORF">CT0861_04418</name>
</gene>
<accession>A0A166W6M2</accession>
<dbReference type="EMBL" id="LFIV01000024">
    <property type="protein sequence ID" value="KZL75378.1"/>
    <property type="molecule type" value="Genomic_DNA"/>
</dbReference>
<reference evidence="4 5" key="1">
    <citation type="submission" date="2015-06" db="EMBL/GenBank/DDBJ databases">
        <title>Survival trade-offs in plant roots during colonization by closely related pathogenic and mutualistic fungi.</title>
        <authorList>
            <person name="Hacquard S."/>
            <person name="Kracher B."/>
            <person name="Hiruma K."/>
            <person name="Weinman A."/>
            <person name="Muench P."/>
            <person name="Garrido Oter R."/>
            <person name="Ver Loren van Themaat E."/>
            <person name="Dallerey J.-F."/>
            <person name="Damm U."/>
            <person name="Henrissat B."/>
            <person name="Lespinet O."/>
            <person name="Thon M."/>
            <person name="Kemen E."/>
            <person name="McHardy A.C."/>
            <person name="Schulze-Lefert P."/>
            <person name="O'Connell R.J."/>
        </authorList>
    </citation>
    <scope>NUCLEOTIDE SEQUENCE [LARGE SCALE GENOMIC DNA]</scope>
    <source>
        <strain evidence="4 5">0861</strain>
    </source>
</reference>
<dbReference type="STRING" id="708197.A0A166W6M2"/>